<dbReference type="PANTHER" id="PTHR43685">
    <property type="entry name" value="GLYCOSYLTRANSFERASE"/>
    <property type="match status" value="1"/>
</dbReference>
<sequence length="303" mass="33655">MPNSDTLVSIVLPVRDGAGRIEGAVRSVLGQDHERLQLVISDNASTDGTEEICRDLAATDGRIVYRRHPENVGLFDNFVRTVELVEGEFFRWVGDDDRLEPACVSRSLRAFAEDDRLVLVTTQVAYTGPDGTVATAPLEGSELASDDPVERFTGMLRLLNESHLLIDPLYGLLRREPLARIPRRNMLREDEVFAAKLALAGPWGHVPEVLAHRNWKHDTLSAIARRLDVPPWKARCSTLLQCGELLGWLRGAGLTGEQHRRARAAVLGMYVRRQRLTAARRGRRLALIASGLVPGIRSGDPLR</sequence>
<evidence type="ECO:0000313" key="3">
    <source>
        <dbReference type="Proteomes" id="UP001596514"/>
    </source>
</evidence>
<accession>A0ABW2T647</accession>
<dbReference type="SUPFAM" id="SSF53448">
    <property type="entry name" value="Nucleotide-diphospho-sugar transferases"/>
    <property type="match status" value="1"/>
</dbReference>
<dbReference type="CDD" id="cd00761">
    <property type="entry name" value="Glyco_tranf_GTA_type"/>
    <property type="match status" value="1"/>
</dbReference>
<dbReference type="InterPro" id="IPR001173">
    <property type="entry name" value="Glyco_trans_2-like"/>
</dbReference>
<dbReference type="RefSeq" id="WP_343978592.1">
    <property type="nucleotide sequence ID" value="NZ_BAAAGK010000167.1"/>
</dbReference>
<evidence type="ECO:0000259" key="1">
    <source>
        <dbReference type="Pfam" id="PF00535"/>
    </source>
</evidence>
<feature type="domain" description="Glycosyltransferase 2-like" evidence="1">
    <location>
        <begin position="9"/>
        <end position="138"/>
    </location>
</feature>
<dbReference type="Proteomes" id="UP001596514">
    <property type="component" value="Unassembled WGS sequence"/>
</dbReference>
<dbReference type="InterPro" id="IPR050834">
    <property type="entry name" value="Glycosyltransf_2"/>
</dbReference>
<dbReference type="PANTHER" id="PTHR43685:SF11">
    <property type="entry name" value="GLYCOSYLTRANSFERASE TAGX-RELATED"/>
    <property type="match status" value="1"/>
</dbReference>
<dbReference type="EMBL" id="JBHTEE010000001">
    <property type="protein sequence ID" value="MFC7604023.1"/>
    <property type="molecule type" value="Genomic_DNA"/>
</dbReference>
<dbReference type="Gene3D" id="3.90.550.10">
    <property type="entry name" value="Spore Coat Polysaccharide Biosynthesis Protein SpsA, Chain A"/>
    <property type="match status" value="1"/>
</dbReference>
<dbReference type="InterPro" id="IPR029044">
    <property type="entry name" value="Nucleotide-diphossugar_trans"/>
</dbReference>
<name>A0ABW2T647_9ACTN</name>
<reference evidence="3" key="1">
    <citation type="journal article" date="2019" name="Int. J. Syst. Evol. Microbiol.">
        <title>The Global Catalogue of Microorganisms (GCM) 10K type strain sequencing project: providing services to taxonomists for standard genome sequencing and annotation.</title>
        <authorList>
            <consortium name="The Broad Institute Genomics Platform"/>
            <consortium name="The Broad Institute Genome Sequencing Center for Infectious Disease"/>
            <person name="Wu L."/>
            <person name="Ma J."/>
        </authorList>
    </citation>
    <scope>NUCLEOTIDE SEQUENCE [LARGE SCALE GENOMIC DNA]</scope>
    <source>
        <strain evidence="3">JCM 10083</strain>
    </source>
</reference>
<proteinExistence type="predicted"/>
<dbReference type="Pfam" id="PF00535">
    <property type="entry name" value="Glycos_transf_2"/>
    <property type="match status" value="1"/>
</dbReference>
<gene>
    <name evidence="2" type="ORF">ACFQVD_28315</name>
</gene>
<protein>
    <submittedName>
        <fullName evidence="2">Glycosyltransferase family 2 protein</fullName>
    </submittedName>
</protein>
<comment type="caution">
    <text evidence="2">The sequence shown here is derived from an EMBL/GenBank/DDBJ whole genome shotgun (WGS) entry which is preliminary data.</text>
</comment>
<keyword evidence="3" id="KW-1185">Reference proteome</keyword>
<evidence type="ECO:0000313" key="2">
    <source>
        <dbReference type="EMBL" id="MFC7604023.1"/>
    </source>
</evidence>
<organism evidence="2 3">
    <name type="scientific">Streptosporangium amethystogenes subsp. fukuiense</name>
    <dbReference type="NCBI Taxonomy" id="698418"/>
    <lineage>
        <taxon>Bacteria</taxon>
        <taxon>Bacillati</taxon>
        <taxon>Actinomycetota</taxon>
        <taxon>Actinomycetes</taxon>
        <taxon>Streptosporangiales</taxon>
        <taxon>Streptosporangiaceae</taxon>
        <taxon>Streptosporangium</taxon>
    </lineage>
</organism>